<dbReference type="PANTHER" id="PTHR48111:SF40">
    <property type="entry name" value="PHOSPHATE REGULON TRANSCRIPTIONAL REGULATORY PROTEIN PHOB"/>
    <property type="match status" value="1"/>
</dbReference>
<protein>
    <submittedName>
        <fullName evidence="6">Response regulator</fullName>
    </submittedName>
</protein>
<evidence type="ECO:0000313" key="7">
    <source>
        <dbReference type="Proteomes" id="UP001222770"/>
    </source>
</evidence>
<dbReference type="InterPro" id="IPR011006">
    <property type="entry name" value="CheY-like_superfamily"/>
</dbReference>
<accession>A0ABT6CDV4</accession>
<dbReference type="Pfam" id="PF00072">
    <property type="entry name" value="Response_reg"/>
    <property type="match status" value="1"/>
</dbReference>
<keyword evidence="3" id="KW-0238">DNA-binding</keyword>
<proteinExistence type="predicted"/>
<dbReference type="PANTHER" id="PTHR48111">
    <property type="entry name" value="REGULATOR OF RPOS"/>
    <property type="match status" value="1"/>
</dbReference>
<feature type="domain" description="Response regulatory" evidence="5">
    <location>
        <begin position="2"/>
        <end position="113"/>
    </location>
</feature>
<comment type="caution">
    <text evidence="6">The sequence shown here is derived from an EMBL/GenBank/DDBJ whole genome shotgun (WGS) entry which is preliminary data.</text>
</comment>
<evidence type="ECO:0000256" key="1">
    <source>
        <dbReference type="ARBA" id="ARBA00022553"/>
    </source>
</evidence>
<dbReference type="Gene3D" id="3.40.50.2300">
    <property type="match status" value="1"/>
</dbReference>
<dbReference type="RefSeq" id="WP_277275267.1">
    <property type="nucleotide sequence ID" value="NZ_JAROCY010000002.1"/>
</dbReference>
<keyword evidence="2" id="KW-0902">Two-component regulatory system</keyword>
<evidence type="ECO:0000259" key="5">
    <source>
        <dbReference type="PROSITE" id="PS50110"/>
    </source>
</evidence>
<evidence type="ECO:0000313" key="6">
    <source>
        <dbReference type="EMBL" id="MDF8332107.1"/>
    </source>
</evidence>
<organism evidence="6 7">
    <name type="scientific">Novosphingobium cyanobacteriorum</name>
    <dbReference type="NCBI Taxonomy" id="3024215"/>
    <lineage>
        <taxon>Bacteria</taxon>
        <taxon>Pseudomonadati</taxon>
        <taxon>Pseudomonadota</taxon>
        <taxon>Alphaproteobacteria</taxon>
        <taxon>Sphingomonadales</taxon>
        <taxon>Sphingomonadaceae</taxon>
        <taxon>Novosphingobium</taxon>
    </lineage>
</organism>
<dbReference type="EMBL" id="JAROCY010000002">
    <property type="protein sequence ID" value="MDF8332107.1"/>
    <property type="molecule type" value="Genomic_DNA"/>
</dbReference>
<dbReference type="SUPFAM" id="SSF52172">
    <property type="entry name" value="CheY-like"/>
    <property type="match status" value="1"/>
</dbReference>
<dbReference type="PROSITE" id="PS50110">
    <property type="entry name" value="RESPONSE_REGULATORY"/>
    <property type="match status" value="1"/>
</dbReference>
<reference evidence="6 7" key="1">
    <citation type="submission" date="2023-03" db="EMBL/GenBank/DDBJ databases">
        <title>Novosphingobium cyanobacteriorum sp. nov., isolated from a eutrophic reservoir during the Microcystis bloom period.</title>
        <authorList>
            <person name="Kang M."/>
            <person name="Le V."/>
            <person name="Ko S.-R."/>
            <person name="Lee S.-A."/>
            <person name="Ahn C.-Y."/>
        </authorList>
    </citation>
    <scope>NUCLEOTIDE SEQUENCE [LARGE SCALE GENOMIC DNA]</scope>
    <source>
        <strain evidence="6 7">HBC54</strain>
    </source>
</reference>
<keyword evidence="1 4" id="KW-0597">Phosphoprotein</keyword>
<dbReference type="SMART" id="SM00448">
    <property type="entry name" value="REC"/>
    <property type="match status" value="1"/>
</dbReference>
<dbReference type="InterPro" id="IPR001789">
    <property type="entry name" value="Sig_transdc_resp-reg_receiver"/>
</dbReference>
<dbReference type="InterPro" id="IPR039420">
    <property type="entry name" value="WalR-like"/>
</dbReference>
<name>A0ABT6CDV4_9SPHN</name>
<keyword evidence="7" id="KW-1185">Reference proteome</keyword>
<evidence type="ECO:0000256" key="3">
    <source>
        <dbReference type="ARBA" id="ARBA00023125"/>
    </source>
</evidence>
<feature type="modified residue" description="4-aspartylphosphate" evidence="4">
    <location>
        <position position="52"/>
    </location>
</feature>
<sequence>MRILVVEDEPLLAMLLEENLADLGHEAVGTAATVEQALALLDEAPIDAALLDFSLGHDANSAPIARRLAEEGTPFYYLSGHTSLEAADDAPEAPLLTKPVSLEALKTALSTMQRRAAA</sequence>
<evidence type="ECO:0000256" key="4">
    <source>
        <dbReference type="PROSITE-ProRule" id="PRU00169"/>
    </source>
</evidence>
<evidence type="ECO:0000256" key="2">
    <source>
        <dbReference type="ARBA" id="ARBA00023012"/>
    </source>
</evidence>
<gene>
    <name evidence="6" type="ORF">POM99_02735</name>
</gene>
<dbReference type="Proteomes" id="UP001222770">
    <property type="component" value="Unassembled WGS sequence"/>
</dbReference>